<feature type="transmembrane region" description="Helical" evidence="1">
    <location>
        <begin position="31"/>
        <end position="52"/>
    </location>
</feature>
<feature type="transmembrane region" description="Helical" evidence="1">
    <location>
        <begin position="58"/>
        <end position="78"/>
    </location>
</feature>
<proteinExistence type="predicted"/>
<dbReference type="AlphaFoldDB" id="A0A917KHI4"/>
<reference evidence="2" key="1">
    <citation type="journal article" date="2014" name="Int. J. Syst. Evol. Microbiol.">
        <title>Complete genome sequence of Corynebacterium casei LMG S-19264T (=DSM 44701T), isolated from a smear-ripened cheese.</title>
        <authorList>
            <consortium name="US DOE Joint Genome Institute (JGI-PGF)"/>
            <person name="Walter F."/>
            <person name="Albersmeier A."/>
            <person name="Kalinowski J."/>
            <person name="Ruckert C."/>
        </authorList>
    </citation>
    <scope>NUCLEOTIDE SEQUENCE</scope>
    <source>
        <strain evidence="2">JCM 18487</strain>
    </source>
</reference>
<organism evidence="2 3">
    <name type="scientific">Alicyclobacillus cellulosilyticus</name>
    <dbReference type="NCBI Taxonomy" id="1003997"/>
    <lineage>
        <taxon>Bacteria</taxon>
        <taxon>Bacillati</taxon>
        <taxon>Bacillota</taxon>
        <taxon>Bacilli</taxon>
        <taxon>Bacillales</taxon>
        <taxon>Alicyclobacillaceae</taxon>
        <taxon>Alicyclobacillus</taxon>
    </lineage>
</organism>
<keyword evidence="3" id="KW-1185">Reference proteome</keyword>
<gene>
    <name evidence="2" type="ORF">GCM10010885_19070</name>
</gene>
<protein>
    <submittedName>
        <fullName evidence="2">Uncharacterized protein</fullName>
    </submittedName>
</protein>
<evidence type="ECO:0000313" key="3">
    <source>
        <dbReference type="Proteomes" id="UP000637695"/>
    </source>
</evidence>
<accession>A0A917KHI4</accession>
<feature type="transmembrane region" description="Helical" evidence="1">
    <location>
        <begin position="6"/>
        <end position="24"/>
    </location>
</feature>
<keyword evidence="1" id="KW-0472">Membrane</keyword>
<keyword evidence="1" id="KW-1133">Transmembrane helix</keyword>
<dbReference type="EMBL" id="BMOY01000031">
    <property type="protein sequence ID" value="GGJ10098.1"/>
    <property type="molecule type" value="Genomic_DNA"/>
</dbReference>
<comment type="caution">
    <text evidence="2">The sequence shown here is derived from an EMBL/GenBank/DDBJ whole genome shotgun (WGS) entry which is preliminary data.</text>
</comment>
<evidence type="ECO:0000256" key="1">
    <source>
        <dbReference type="SAM" id="Phobius"/>
    </source>
</evidence>
<dbReference type="RefSeq" id="WP_188882703.1">
    <property type="nucleotide sequence ID" value="NZ_BMOY01000031.1"/>
</dbReference>
<name>A0A917KHI4_9BACL</name>
<keyword evidence="1" id="KW-0812">Transmembrane</keyword>
<reference evidence="2" key="2">
    <citation type="submission" date="2020-09" db="EMBL/GenBank/DDBJ databases">
        <authorList>
            <person name="Sun Q."/>
            <person name="Ohkuma M."/>
        </authorList>
    </citation>
    <scope>NUCLEOTIDE SEQUENCE</scope>
    <source>
        <strain evidence="2">JCM 18487</strain>
    </source>
</reference>
<sequence>MVFAYWFLFGVLIFIATFGVGCAVNMFSKRWWLSLALGGAGAVWLLAVAGGRMVWPEWIVFAVGCAGAGLAAWAVYVLRKRGYPLFS</sequence>
<evidence type="ECO:0000313" key="2">
    <source>
        <dbReference type="EMBL" id="GGJ10098.1"/>
    </source>
</evidence>
<dbReference type="Proteomes" id="UP000637695">
    <property type="component" value="Unassembled WGS sequence"/>
</dbReference>